<proteinExistence type="predicted"/>
<dbReference type="Proteomes" id="UP001375743">
    <property type="component" value="Unassembled WGS sequence"/>
</dbReference>
<dbReference type="RefSeq" id="WP_418158643.1">
    <property type="nucleotide sequence ID" value="NZ_JBBLZC010000005.1"/>
</dbReference>
<sequence>MGCAIRVLALLLAVGGCAPQYETRYRLEPPADTGSAAVQRCLSGCTATSDACIGDAQQALAACEDRATLRQSSCQNKADIDFQLCQATSRDTGKVCVRRFCYREQCQPAALRSCEADYRRCFAACGGKVVEERRCVANCPS</sequence>
<keyword evidence="2" id="KW-1185">Reference proteome</keyword>
<comment type="caution">
    <text evidence="1">The sequence shown here is derived from an EMBL/GenBank/DDBJ whole genome shotgun (WGS) entry which is preliminary data.</text>
</comment>
<reference evidence="1 2" key="1">
    <citation type="submission" date="2024-01" db="EMBL/GenBank/DDBJ databases">
        <title>Multi-omics insights into the function and evolution of sodium benzoate biodegradation pathways in Benzoatithermus flavus gen. nov., sp. nov. from hot spring.</title>
        <authorList>
            <person name="Hu C.-J."/>
            <person name="Li W.-J."/>
        </authorList>
    </citation>
    <scope>NUCLEOTIDE SEQUENCE [LARGE SCALE GENOMIC DNA]</scope>
    <source>
        <strain evidence="1 2">SYSU G07066</strain>
    </source>
</reference>
<name>A0ABU8XQT7_9PROT</name>
<evidence type="ECO:0000313" key="1">
    <source>
        <dbReference type="EMBL" id="MEK0082788.1"/>
    </source>
</evidence>
<evidence type="ECO:0008006" key="3">
    <source>
        <dbReference type="Google" id="ProtNLM"/>
    </source>
</evidence>
<dbReference type="EMBL" id="JBBLZC010000005">
    <property type="protein sequence ID" value="MEK0082788.1"/>
    <property type="molecule type" value="Genomic_DNA"/>
</dbReference>
<protein>
    <recommendedName>
        <fullName evidence="3">Lipoprotein</fullName>
    </recommendedName>
</protein>
<organism evidence="1 2">
    <name type="scientific">Benzoatithermus flavus</name>
    <dbReference type="NCBI Taxonomy" id="3108223"/>
    <lineage>
        <taxon>Bacteria</taxon>
        <taxon>Pseudomonadati</taxon>
        <taxon>Pseudomonadota</taxon>
        <taxon>Alphaproteobacteria</taxon>
        <taxon>Geminicoccales</taxon>
        <taxon>Geminicoccaceae</taxon>
        <taxon>Benzoatithermus</taxon>
    </lineage>
</organism>
<accession>A0ABU8XQT7</accession>
<evidence type="ECO:0000313" key="2">
    <source>
        <dbReference type="Proteomes" id="UP001375743"/>
    </source>
</evidence>
<dbReference type="PROSITE" id="PS51257">
    <property type="entry name" value="PROKAR_LIPOPROTEIN"/>
    <property type="match status" value="1"/>
</dbReference>
<gene>
    <name evidence="1" type="ORF">U1T56_06480</name>
</gene>